<keyword evidence="2" id="KW-1185">Reference proteome</keyword>
<gene>
    <name evidence="1" type="ORF">C8D89_105258</name>
</gene>
<dbReference type="InterPro" id="IPR009758">
    <property type="entry name" value="DUF1326"/>
</dbReference>
<comment type="caution">
    <text evidence="1">The sequence shown here is derived from an EMBL/GenBank/DDBJ whole genome shotgun (WGS) entry which is preliminary data.</text>
</comment>
<proteinExistence type="predicted"/>
<dbReference type="EMBL" id="QEKW01000005">
    <property type="protein sequence ID" value="PVZ10181.1"/>
    <property type="molecule type" value="Genomic_DNA"/>
</dbReference>
<protein>
    <recommendedName>
        <fullName evidence="3">DUF1326 domain-containing protein</fullName>
    </recommendedName>
</protein>
<dbReference type="Pfam" id="PF07040">
    <property type="entry name" value="DUF1326"/>
    <property type="match status" value="1"/>
</dbReference>
<sequence>MNYDFEGLFIEACDCFELCPCWVDDQPDEGHCTGLVAWDLTRGEIDGVGVAGTRVVAVTSHGSGRRDRGATTVLHVDADEAAQQRVLEAAFAPDEEGLAAREDPLAALSTVNGIVLETIFDQPITIEQKNGSWTVRVGNDECATVHAEGTPITFEEESHPLTLNHSALHHELQIKNESVAQRSESISLAVPALRGGGYIEARARSGMCGEFHYRHPRNSASG</sequence>
<dbReference type="Proteomes" id="UP000245639">
    <property type="component" value="Unassembled WGS sequence"/>
</dbReference>
<dbReference type="RefSeq" id="WP_165825675.1">
    <property type="nucleotide sequence ID" value="NZ_QEKW01000005.1"/>
</dbReference>
<dbReference type="AlphaFoldDB" id="A0A2U1FD98"/>
<evidence type="ECO:0008006" key="3">
    <source>
        <dbReference type="Google" id="ProtNLM"/>
    </source>
</evidence>
<accession>A0A2U1FD98</accession>
<evidence type="ECO:0000313" key="1">
    <source>
        <dbReference type="EMBL" id="PVZ10181.1"/>
    </source>
</evidence>
<reference evidence="1 2" key="1">
    <citation type="submission" date="2018-04" db="EMBL/GenBank/DDBJ databases">
        <title>Genomic Encyclopedia of Type Strains, Phase IV (KMG-IV): sequencing the most valuable type-strain genomes for metagenomic binning, comparative biology and taxonomic classification.</title>
        <authorList>
            <person name="Goeker M."/>
        </authorList>
    </citation>
    <scope>NUCLEOTIDE SEQUENCE [LARGE SCALE GENOMIC DNA]</scope>
    <source>
        <strain evidence="1 2">DSM 45771</strain>
    </source>
</reference>
<evidence type="ECO:0000313" key="2">
    <source>
        <dbReference type="Proteomes" id="UP000245639"/>
    </source>
</evidence>
<organism evidence="1 2">
    <name type="scientific">Actinomycetospora cinnamomea</name>
    <dbReference type="NCBI Taxonomy" id="663609"/>
    <lineage>
        <taxon>Bacteria</taxon>
        <taxon>Bacillati</taxon>
        <taxon>Actinomycetota</taxon>
        <taxon>Actinomycetes</taxon>
        <taxon>Pseudonocardiales</taxon>
        <taxon>Pseudonocardiaceae</taxon>
        <taxon>Actinomycetospora</taxon>
    </lineage>
</organism>
<name>A0A2U1FD98_9PSEU</name>